<dbReference type="Pfam" id="PF00196">
    <property type="entry name" value="GerE"/>
    <property type="match status" value="1"/>
</dbReference>
<evidence type="ECO:0000259" key="1">
    <source>
        <dbReference type="SMART" id="SM00421"/>
    </source>
</evidence>
<name>A0ABQ6YHJ9_9NOCA</name>
<comment type="caution">
    <text evidence="2">The sequence shown here is derived from an EMBL/GenBank/DDBJ whole genome shotgun (WGS) entry which is preliminary data.</text>
</comment>
<keyword evidence="3" id="KW-1185">Reference proteome</keyword>
<dbReference type="InterPro" id="IPR000792">
    <property type="entry name" value="Tscrpt_reg_LuxR_C"/>
</dbReference>
<dbReference type="SUPFAM" id="SSF46894">
    <property type="entry name" value="C-terminal effector domain of the bipartite response regulators"/>
    <property type="match status" value="1"/>
</dbReference>
<sequence length="94" mass="10297">MDTVDADTTRCPYCGTPCPTPAPLSAREREVLRTWLLSESKTQVAEQLFITRGTINTHLSRARCKYAAIGRDAPTKSALLARALQDGIVGLHEL</sequence>
<accession>A0ABQ6YHJ9</accession>
<dbReference type="PRINTS" id="PR00038">
    <property type="entry name" value="HTHLUXR"/>
</dbReference>
<organism evidence="2 3">
    <name type="scientific">Nocardia caishijiensis</name>
    <dbReference type="NCBI Taxonomy" id="184756"/>
    <lineage>
        <taxon>Bacteria</taxon>
        <taxon>Bacillati</taxon>
        <taxon>Actinomycetota</taxon>
        <taxon>Actinomycetes</taxon>
        <taxon>Mycobacteriales</taxon>
        <taxon>Nocardiaceae</taxon>
        <taxon>Nocardia</taxon>
    </lineage>
</organism>
<dbReference type="Proteomes" id="UP000798951">
    <property type="component" value="Unassembled WGS sequence"/>
</dbReference>
<feature type="domain" description="HTH luxR-type" evidence="1">
    <location>
        <begin position="21"/>
        <end position="78"/>
    </location>
</feature>
<reference evidence="2 3" key="1">
    <citation type="submission" date="2019-07" db="EMBL/GenBank/DDBJ databases">
        <title>Genomic Encyclopedia of Type Strains, Phase IV (KMG-IV): sequencing the most valuable type-strain genomes for metagenomic binning, comparative biology and taxonomic classification.</title>
        <authorList>
            <person name="Goeker M."/>
        </authorList>
    </citation>
    <scope>NUCLEOTIDE SEQUENCE [LARGE SCALE GENOMIC DNA]</scope>
    <source>
        <strain evidence="2 3">DSM 44831</strain>
    </source>
</reference>
<protein>
    <submittedName>
        <fullName evidence="2">Regulatory LuxR family protein</fullName>
    </submittedName>
</protein>
<dbReference type="InterPro" id="IPR016032">
    <property type="entry name" value="Sig_transdc_resp-reg_C-effctor"/>
</dbReference>
<dbReference type="Gene3D" id="1.10.10.10">
    <property type="entry name" value="Winged helix-like DNA-binding domain superfamily/Winged helix DNA-binding domain"/>
    <property type="match status" value="1"/>
</dbReference>
<dbReference type="SMART" id="SM00421">
    <property type="entry name" value="HTH_LUXR"/>
    <property type="match status" value="1"/>
</dbReference>
<evidence type="ECO:0000313" key="3">
    <source>
        <dbReference type="Proteomes" id="UP000798951"/>
    </source>
</evidence>
<evidence type="ECO:0000313" key="2">
    <source>
        <dbReference type="EMBL" id="KAF0845273.1"/>
    </source>
</evidence>
<dbReference type="EMBL" id="VMSD01000008">
    <property type="protein sequence ID" value="KAF0845273.1"/>
    <property type="molecule type" value="Genomic_DNA"/>
</dbReference>
<proteinExistence type="predicted"/>
<gene>
    <name evidence="2" type="ORF">FNL39_10881</name>
</gene>
<dbReference type="InterPro" id="IPR036388">
    <property type="entry name" value="WH-like_DNA-bd_sf"/>
</dbReference>